<gene>
    <name evidence="4" type="ORF">NQ317_005514</name>
</gene>
<dbReference type="Proteomes" id="UP001162164">
    <property type="component" value="Unassembled WGS sequence"/>
</dbReference>
<dbReference type="PROSITE" id="PS51144">
    <property type="entry name" value="ALPHA_CA_2"/>
    <property type="match status" value="1"/>
</dbReference>
<dbReference type="Pfam" id="PF00194">
    <property type="entry name" value="Carb_anhydrase"/>
    <property type="match status" value="1"/>
</dbReference>
<proteinExistence type="inferred from homology"/>
<evidence type="ECO:0000259" key="3">
    <source>
        <dbReference type="PROSITE" id="PS51144"/>
    </source>
</evidence>
<dbReference type="CDD" id="cd00326">
    <property type="entry name" value="alpha_CA"/>
    <property type="match status" value="1"/>
</dbReference>
<feature type="region of interest" description="Disordered" evidence="2">
    <location>
        <begin position="1"/>
        <end position="26"/>
    </location>
</feature>
<dbReference type="Gene3D" id="3.10.200.10">
    <property type="entry name" value="Alpha carbonic anhydrase"/>
    <property type="match status" value="1"/>
</dbReference>
<dbReference type="InterPro" id="IPR001148">
    <property type="entry name" value="CA_dom"/>
</dbReference>
<reference evidence="4" key="1">
    <citation type="journal article" date="2023" name="Insect Mol. Biol.">
        <title>Genome sequencing provides insights into the evolution of gene families encoding plant cell wall-degrading enzymes in longhorned beetles.</title>
        <authorList>
            <person name="Shin N.R."/>
            <person name="Okamura Y."/>
            <person name="Kirsch R."/>
            <person name="Pauchet Y."/>
        </authorList>
    </citation>
    <scope>NUCLEOTIDE SEQUENCE</scope>
    <source>
        <strain evidence="4">MMC_N1</strain>
    </source>
</reference>
<evidence type="ECO:0000256" key="1">
    <source>
        <dbReference type="ARBA" id="ARBA00010718"/>
    </source>
</evidence>
<dbReference type="SMART" id="SM01057">
    <property type="entry name" value="Carb_anhydrase"/>
    <property type="match status" value="1"/>
</dbReference>
<name>A0ABQ9IXX4_9CUCU</name>
<dbReference type="InterPro" id="IPR036398">
    <property type="entry name" value="CA_dom_sf"/>
</dbReference>
<accession>A0ABQ9IXX4</accession>
<dbReference type="PANTHER" id="PTHR18952">
    <property type="entry name" value="CARBONIC ANHYDRASE"/>
    <property type="match status" value="1"/>
</dbReference>
<evidence type="ECO:0000313" key="5">
    <source>
        <dbReference type="Proteomes" id="UP001162164"/>
    </source>
</evidence>
<keyword evidence="5" id="KW-1185">Reference proteome</keyword>
<feature type="compositionally biased region" description="Acidic residues" evidence="2">
    <location>
        <begin position="1"/>
        <end position="23"/>
    </location>
</feature>
<comment type="caution">
    <text evidence="4">The sequence shown here is derived from an EMBL/GenBank/DDBJ whole genome shotgun (WGS) entry which is preliminary data.</text>
</comment>
<dbReference type="EMBL" id="JAPWTJ010002119">
    <property type="protein sequence ID" value="KAJ8967843.1"/>
    <property type="molecule type" value="Genomic_DNA"/>
</dbReference>
<evidence type="ECO:0000313" key="4">
    <source>
        <dbReference type="EMBL" id="KAJ8967843.1"/>
    </source>
</evidence>
<sequence length="349" mass="40391">MSEAQEELMEGEGEGEEEPEELSPEVQNQIWIRNLVDTEGIFESPVDINITYTREIEVLPLEWNNFEVPPKKIKITNTGHTIIYSAKWGQERPHLTNGPFFGKYVFSNLHLHWGVNDMEGSEHTVDSGRQPGEMHVVMFKSSYLTQEAALKEQDGCATLVYFFKLQEAANPAFQVIVDALYDIQKAGTGKKIEPFALTSLIGIFENDYFLYWGTVSTVSCTHYLMWLISRVPIGVSSEQIDVLRYLFDENGEQLTRNFREVQPLNNRTVLHVNPSSSKYATLLPPKNTFVQIYRCEVIYNKALRFGNNNSRQDKIILKCSYEDDQEIKKKRNKKHSKWELGILRYVFDW</sequence>
<dbReference type="PANTHER" id="PTHR18952:SF233">
    <property type="entry name" value="CARBONIC ANHYDRASE 14"/>
    <property type="match status" value="1"/>
</dbReference>
<feature type="domain" description="Alpha-carbonic anhydrase" evidence="3">
    <location>
        <begin position="18"/>
        <end position="273"/>
    </location>
</feature>
<organism evidence="4 5">
    <name type="scientific">Molorchus minor</name>
    <dbReference type="NCBI Taxonomy" id="1323400"/>
    <lineage>
        <taxon>Eukaryota</taxon>
        <taxon>Metazoa</taxon>
        <taxon>Ecdysozoa</taxon>
        <taxon>Arthropoda</taxon>
        <taxon>Hexapoda</taxon>
        <taxon>Insecta</taxon>
        <taxon>Pterygota</taxon>
        <taxon>Neoptera</taxon>
        <taxon>Endopterygota</taxon>
        <taxon>Coleoptera</taxon>
        <taxon>Polyphaga</taxon>
        <taxon>Cucujiformia</taxon>
        <taxon>Chrysomeloidea</taxon>
        <taxon>Cerambycidae</taxon>
        <taxon>Lamiinae</taxon>
        <taxon>Monochamini</taxon>
        <taxon>Molorchus</taxon>
    </lineage>
</organism>
<dbReference type="SUPFAM" id="SSF51069">
    <property type="entry name" value="Carbonic anhydrase"/>
    <property type="match status" value="1"/>
</dbReference>
<evidence type="ECO:0000256" key="2">
    <source>
        <dbReference type="SAM" id="MobiDB-lite"/>
    </source>
</evidence>
<protein>
    <recommendedName>
        <fullName evidence="3">Alpha-carbonic anhydrase domain-containing protein</fullName>
    </recommendedName>
</protein>
<comment type="similarity">
    <text evidence="1">Belongs to the alpha-carbonic anhydrase family.</text>
</comment>
<dbReference type="InterPro" id="IPR023561">
    <property type="entry name" value="Carbonic_anhydrase_a-class"/>
</dbReference>